<dbReference type="Gene3D" id="3.40.30.10">
    <property type="entry name" value="Glutaredoxin"/>
    <property type="match status" value="1"/>
</dbReference>
<dbReference type="InterPro" id="IPR010987">
    <property type="entry name" value="Glutathione-S-Trfase_C-like"/>
</dbReference>
<feature type="domain" description="GST N-terminal" evidence="1">
    <location>
        <begin position="1"/>
        <end position="84"/>
    </location>
</feature>
<keyword evidence="4" id="KW-1185">Reference proteome</keyword>
<gene>
    <name evidence="3" type="ORF">B7G68_15395</name>
</gene>
<evidence type="ECO:0000313" key="3">
    <source>
        <dbReference type="EMBL" id="AVQ03110.1"/>
    </source>
</evidence>
<dbReference type="Gene3D" id="1.20.1050.10">
    <property type="match status" value="1"/>
</dbReference>
<reference evidence="3 4" key="1">
    <citation type="journal article" date="2015" name="Biotechnol. Bioeng.">
        <title>Genome sequence and phenotypic characterization of Caulobacter segnis.</title>
        <authorList>
            <person name="Patel S."/>
            <person name="Fletcher B."/>
            <person name="Scott D.C."/>
            <person name="Ely B."/>
        </authorList>
    </citation>
    <scope>NUCLEOTIDE SEQUENCE [LARGE SCALE GENOMIC DNA]</scope>
    <source>
        <strain evidence="3 4">TK0059</strain>
    </source>
</reference>
<feature type="domain" description="GST C-terminal" evidence="2">
    <location>
        <begin position="89"/>
        <end position="215"/>
    </location>
</feature>
<dbReference type="PROSITE" id="PS50405">
    <property type="entry name" value="GST_CTER"/>
    <property type="match status" value="1"/>
</dbReference>
<evidence type="ECO:0000259" key="1">
    <source>
        <dbReference type="PROSITE" id="PS50404"/>
    </source>
</evidence>
<dbReference type="InterPro" id="IPR050983">
    <property type="entry name" value="GST_Omega/HSP26"/>
</dbReference>
<dbReference type="EMBL" id="CP027850">
    <property type="protein sequence ID" value="AVQ03110.1"/>
    <property type="molecule type" value="Genomic_DNA"/>
</dbReference>
<organism evidence="3 4">
    <name type="scientific">Caulobacter segnis</name>
    <dbReference type="NCBI Taxonomy" id="88688"/>
    <lineage>
        <taxon>Bacteria</taxon>
        <taxon>Pseudomonadati</taxon>
        <taxon>Pseudomonadota</taxon>
        <taxon>Alphaproteobacteria</taxon>
        <taxon>Caulobacterales</taxon>
        <taxon>Caulobacteraceae</taxon>
        <taxon>Caulobacter</taxon>
    </lineage>
</organism>
<evidence type="ECO:0000313" key="4">
    <source>
        <dbReference type="Proteomes" id="UP000240527"/>
    </source>
</evidence>
<protein>
    <submittedName>
        <fullName evidence="3">Glutathione S-transferase family protein</fullName>
    </submittedName>
</protein>
<dbReference type="Proteomes" id="UP000240527">
    <property type="component" value="Chromosome"/>
</dbReference>
<evidence type="ECO:0000259" key="2">
    <source>
        <dbReference type="PROSITE" id="PS50405"/>
    </source>
</evidence>
<dbReference type="PANTHER" id="PTHR43968">
    <property type="match status" value="1"/>
</dbReference>
<name>A0ABN5IVT2_9CAUL</name>
<dbReference type="Pfam" id="PF13410">
    <property type="entry name" value="GST_C_2"/>
    <property type="match status" value="1"/>
</dbReference>
<dbReference type="RefSeq" id="WP_013080097.1">
    <property type="nucleotide sequence ID" value="NZ_CP027850.1"/>
</dbReference>
<dbReference type="InterPro" id="IPR036249">
    <property type="entry name" value="Thioredoxin-like_sf"/>
</dbReference>
<dbReference type="PANTHER" id="PTHR43968:SF6">
    <property type="entry name" value="GLUTATHIONE S-TRANSFERASE OMEGA"/>
    <property type="match status" value="1"/>
</dbReference>
<dbReference type="InterPro" id="IPR036282">
    <property type="entry name" value="Glutathione-S-Trfase_C_sf"/>
</dbReference>
<dbReference type="SUPFAM" id="SSF47616">
    <property type="entry name" value="GST C-terminal domain-like"/>
    <property type="match status" value="1"/>
</dbReference>
<dbReference type="InterPro" id="IPR004045">
    <property type="entry name" value="Glutathione_S-Trfase_N"/>
</dbReference>
<dbReference type="InterPro" id="IPR040079">
    <property type="entry name" value="Glutathione_S-Trfase"/>
</dbReference>
<dbReference type="Pfam" id="PF13409">
    <property type="entry name" value="GST_N_2"/>
    <property type="match status" value="1"/>
</dbReference>
<dbReference type="SFLD" id="SFLDS00019">
    <property type="entry name" value="Glutathione_Transferase_(cytos"/>
    <property type="match status" value="1"/>
</dbReference>
<dbReference type="SUPFAM" id="SSF52833">
    <property type="entry name" value="Thioredoxin-like"/>
    <property type="match status" value="1"/>
</dbReference>
<sequence length="227" mass="25018">MKIYNFAFGPYPQRVNIYLAEKSPPNVERVIFDAPDKQAGVPPASIKALTPTGAMPILRDEDGAIIGQSLAILEYLESKVSGPDMLGATPAAKARTREFVQVFDEALTFFGLWARHGSDLGRDTVRISLDVAAICAARYFDQLRLIEKMMSQSDFITGDRVTIADCVAMATLQYAADFYDVPVPDDCQRLARWCAEFRQRPSAASPRYPEDKRAIALGLMAQTGVGF</sequence>
<accession>A0ABN5IVT2</accession>
<proteinExistence type="predicted"/>
<dbReference type="PROSITE" id="PS50404">
    <property type="entry name" value="GST_NTER"/>
    <property type="match status" value="1"/>
</dbReference>